<keyword evidence="2" id="KW-0472">Membrane</keyword>
<dbReference type="PaxDb" id="2903-EOD25250"/>
<dbReference type="GeneID" id="17270796"/>
<dbReference type="Gene3D" id="3.40.50.150">
    <property type="entry name" value="Vaccinia Virus protein VP39"/>
    <property type="match status" value="1"/>
</dbReference>
<dbReference type="SUPFAM" id="SSF53335">
    <property type="entry name" value="S-adenosyl-L-methionine-dependent methyltransferases"/>
    <property type="match status" value="1"/>
</dbReference>
<reference evidence="3" key="2">
    <citation type="submission" date="2024-10" db="UniProtKB">
        <authorList>
            <consortium name="EnsemblProtists"/>
        </authorList>
    </citation>
    <scope>IDENTIFICATION</scope>
</reference>
<feature type="transmembrane region" description="Helical" evidence="2">
    <location>
        <begin position="452"/>
        <end position="474"/>
    </location>
</feature>
<reference evidence="4" key="1">
    <citation type="journal article" date="2013" name="Nature">
        <title>Pan genome of the phytoplankton Emiliania underpins its global distribution.</title>
        <authorList>
            <person name="Read B.A."/>
            <person name="Kegel J."/>
            <person name="Klute M.J."/>
            <person name="Kuo A."/>
            <person name="Lefebvre S.C."/>
            <person name="Maumus F."/>
            <person name="Mayer C."/>
            <person name="Miller J."/>
            <person name="Monier A."/>
            <person name="Salamov A."/>
            <person name="Young J."/>
            <person name="Aguilar M."/>
            <person name="Claverie J.M."/>
            <person name="Frickenhaus S."/>
            <person name="Gonzalez K."/>
            <person name="Herman E.K."/>
            <person name="Lin Y.C."/>
            <person name="Napier J."/>
            <person name="Ogata H."/>
            <person name="Sarno A.F."/>
            <person name="Shmutz J."/>
            <person name="Schroeder D."/>
            <person name="de Vargas C."/>
            <person name="Verret F."/>
            <person name="von Dassow P."/>
            <person name="Valentin K."/>
            <person name="Van de Peer Y."/>
            <person name="Wheeler G."/>
            <person name="Dacks J.B."/>
            <person name="Delwiche C.F."/>
            <person name="Dyhrman S.T."/>
            <person name="Glockner G."/>
            <person name="John U."/>
            <person name="Richards T."/>
            <person name="Worden A.Z."/>
            <person name="Zhang X."/>
            <person name="Grigoriev I.V."/>
            <person name="Allen A.E."/>
            <person name="Bidle K."/>
            <person name="Borodovsky M."/>
            <person name="Bowler C."/>
            <person name="Brownlee C."/>
            <person name="Cock J.M."/>
            <person name="Elias M."/>
            <person name="Gladyshev V.N."/>
            <person name="Groth M."/>
            <person name="Guda C."/>
            <person name="Hadaegh A."/>
            <person name="Iglesias-Rodriguez M.D."/>
            <person name="Jenkins J."/>
            <person name="Jones B.M."/>
            <person name="Lawson T."/>
            <person name="Leese F."/>
            <person name="Lindquist E."/>
            <person name="Lobanov A."/>
            <person name="Lomsadze A."/>
            <person name="Malik S.B."/>
            <person name="Marsh M.E."/>
            <person name="Mackinder L."/>
            <person name="Mock T."/>
            <person name="Mueller-Roeber B."/>
            <person name="Pagarete A."/>
            <person name="Parker M."/>
            <person name="Probert I."/>
            <person name="Quesneville H."/>
            <person name="Raines C."/>
            <person name="Rensing S.A."/>
            <person name="Riano-Pachon D.M."/>
            <person name="Richier S."/>
            <person name="Rokitta S."/>
            <person name="Shiraiwa Y."/>
            <person name="Soanes D.M."/>
            <person name="van der Giezen M."/>
            <person name="Wahlund T.M."/>
            <person name="Williams B."/>
            <person name="Wilson W."/>
            <person name="Wolfe G."/>
            <person name="Wurch L.L."/>
        </authorList>
    </citation>
    <scope>NUCLEOTIDE SEQUENCE</scope>
</reference>
<evidence type="ECO:0000313" key="4">
    <source>
        <dbReference type="Proteomes" id="UP000013827"/>
    </source>
</evidence>
<name>A0A0D3JP15_EMIH1</name>
<evidence type="ECO:0000256" key="2">
    <source>
        <dbReference type="SAM" id="Phobius"/>
    </source>
</evidence>
<sequence length="827" mass="88654">MLKACAVNPQGLQGSHLNLSQTSAQRRRYFLLNNKAVIYPTRFSLLDSVSEHLGLHAVPIETRAERRYMVDFNESEGESAFLVVRSTKGVWFDNPHVFHRSLAKVPISFCFAEGAQVQTKLGPTASVKVGGYFASSADYEEWYQRRRASLTLPPLLGAEACGVKNDVVVKEEAAAEEAASEEAVVAEESATEEATIKPAAAEVSAVAKEAASEEPVAEEAAKEDTTCYPGLPTPKAAGKSGPASARSDSAPGYVDGVEAAVRRLGESVSYQATPGDGKKSPSPGVPTSGGIAPVAPKPLGAVAGAGQAEAEAAKEREHWEGRLKKAKAALDLIAERREKWADLQSRRSRKRHSPLARAAPSLAHAAPSLARAAPAGGYTKAEGAFRWLLLVCMPAFGHCASAVPSPTAVASAFSSATISWLTAGPLQVAATVTSVAVIGTVKWRRKSKARRFGWSSLLGILLCLATAFGGLVTVTGGTALVATSTVLPDVTALPTSPATPTARPPHPMSFLVLLASAALAGVGQAQQTGDLSGWATSADASQRLEYFDAGALPSHNRFRKQDPRFTHTERGFVTWNALRLGITVEAASLRYNTSTESFDGGYRGDEYRTFCVSAYKALSVLATDAPSEMFDSYRLFAAYHTLRLISYNDATHSCALPIHQEMAVGLASAFDASTLIEIVDFGAGMAQESRCIAEILRVKHGRTARLHLFDIPTPRKSLLDFTCRKFDGFQCIVHDVLNSTKIPPLAHAVFATEVLEHMYPPQTMGFQEELARALVPRGLFRGNVGDHGKEFMHVNPNTAKSWIGWLKQHAFRKLRGGLYQRSGTLVV</sequence>
<dbReference type="InterPro" id="IPR029063">
    <property type="entry name" value="SAM-dependent_MTases_sf"/>
</dbReference>
<accession>A0A0D3JP15</accession>
<dbReference type="HOGENOM" id="CLU_342716_0_0_1"/>
<evidence type="ECO:0008006" key="5">
    <source>
        <dbReference type="Google" id="ProtNLM"/>
    </source>
</evidence>
<evidence type="ECO:0000256" key="1">
    <source>
        <dbReference type="SAM" id="MobiDB-lite"/>
    </source>
</evidence>
<keyword evidence="2" id="KW-0812">Transmembrane</keyword>
<keyword evidence="2" id="KW-1133">Transmembrane helix</keyword>
<dbReference type="AlphaFoldDB" id="A0A0D3JP15"/>
<feature type="region of interest" description="Disordered" evidence="1">
    <location>
        <begin position="207"/>
        <end position="252"/>
    </location>
</feature>
<protein>
    <recommendedName>
        <fullName evidence="5">Methyltransferase type 11 domain-containing protein</fullName>
    </recommendedName>
</protein>
<feature type="transmembrane region" description="Helical" evidence="2">
    <location>
        <begin position="418"/>
        <end position="440"/>
    </location>
</feature>
<dbReference type="Proteomes" id="UP000013827">
    <property type="component" value="Unassembled WGS sequence"/>
</dbReference>
<proteinExistence type="predicted"/>
<feature type="compositionally biased region" description="Low complexity" evidence="1">
    <location>
        <begin position="300"/>
        <end position="310"/>
    </location>
</feature>
<dbReference type="KEGG" id="ehx:EMIHUDRAFT_206468"/>
<evidence type="ECO:0000313" key="3">
    <source>
        <dbReference type="EnsemblProtists" id="EOD25250"/>
    </source>
</evidence>
<organism evidence="3 4">
    <name type="scientific">Emiliania huxleyi (strain CCMP1516)</name>
    <dbReference type="NCBI Taxonomy" id="280463"/>
    <lineage>
        <taxon>Eukaryota</taxon>
        <taxon>Haptista</taxon>
        <taxon>Haptophyta</taxon>
        <taxon>Prymnesiophyceae</taxon>
        <taxon>Isochrysidales</taxon>
        <taxon>Noelaerhabdaceae</taxon>
        <taxon>Emiliania</taxon>
    </lineage>
</organism>
<feature type="region of interest" description="Disordered" evidence="1">
    <location>
        <begin position="269"/>
        <end position="318"/>
    </location>
</feature>
<dbReference type="EnsemblProtists" id="EOD25250">
    <property type="protein sequence ID" value="EOD25250"/>
    <property type="gene ID" value="EMIHUDRAFT_206468"/>
</dbReference>
<keyword evidence="4" id="KW-1185">Reference proteome</keyword>
<dbReference type="RefSeq" id="XP_005777679.1">
    <property type="nucleotide sequence ID" value="XM_005777622.1"/>
</dbReference>